<accession>A0A1W4XAS1</accession>
<protein>
    <submittedName>
        <fullName evidence="6 7">SH3 domain-containing protein 19</fullName>
    </submittedName>
</protein>
<dbReference type="OrthoDB" id="27823at2759"/>
<dbReference type="STRING" id="224129.A0A1W4XAS1"/>
<evidence type="ECO:0000256" key="2">
    <source>
        <dbReference type="PROSITE-ProRule" id="PRU00192"/>
    </source>
</evidence>
<feature type="domain" description="SH3" evidence="4">
    <location>
        <begin position="190"/>
        <end position="249"/>
    </location>
</feature>
<evidence type="ECO:0000313" key="5">
    <source>
        <dbReference type="Proteomes" id="UP000192223"/>
    </source>
</evidence>
<dbReference type="SUPFAM" id="SSF50044">
    <property type="entry name" value="SH3-domain"/>
    <property type="match status" value="2"/>
</dbReference>
<dbReference type="Proteomes" id="UP000192223">
    <property type="component" value="Unplaced"/>
</dbReference>
<dbReference type="SMART" id="SM00326">
    <property type="entry name" value="SH3"/>
    <property type="match status" value="2"/>
</dbReference>
<feature type="region of interest" description="Disordered" evidence="3">
    <location>
        <begin position="167"/>
        <end position="186"/>
    </location>
</feature>
<dbReference type="InterPro" id="IPR050384">
    <property type="entry name" value="Endophilin_SH3RF"/>
</dbReference>
<evidence type="ECO:0000313" key="7">
    <source>
        <dbReference type="RefSeq" id="XP_018333134.1"/>
    </source>
</evidence>
<evidence type="ECO:0000256" key="1">
    <source>
        <dbReference type="ARBA" id="ARBA00022443"/>
    </source>
</evidence>
<feature type="compositionally biased region" description="Pro residues" evidence="3">
    <location>
        <begin position="171"/>
        <end position="184"/>
    </location>
</feature>
<proteinExistence type="predicted"/>
<name>A0A1W4XAS1_AGRPL</name>
<dbReference type="RefSeq" id="XP_018333133.1">
    <property type="nucleotide sequence ID" value="XM_018477631.2"/>
</dbReference>
<feature type="region of interest" description="Disordered" evidence="3">
    <location>
        <begin position="1"/>
        <end position="52"/>
    </location>
</feature>
<dbReference type="RefSeq" id="XP_018333134.1">
    <property type="nucleotide sequence ID" value="XM_018477632.2"/>
</dbReference>
<gene>
    <name evidence="6 7" type="primary">LOC108742426</name>
</gene>
<evidence type="ECO:0000313" key="6">
    <source>
        <dbReference type="RefSeq" id="XP_018333133.1"/>
    </source>
</evidence>
<dbReference type="AlphaFoldDB" id="A0A1W4XAS1"/>
<evidence type="ECO:0000259" key="4">
    <source>
        <dbReference type="PROSITE" id="PS50002"/>
    </source>
</evidence>
<dbReference type="CDD" id="cd00174">
    <property type="entry name" value="SH3"/>
    <property type="match status" value="1"/>
</dbReference>
<feature type="domain" description="SH3" evidence="4">
    <location>
        <begin position="252"/>
        <end position="311"/>
    </location>
</feature>
<dbReference type="PRINTS" id="PR00499">
    <property type="entry name" value="P67PHOX"/>
</dbReference>
<dbReference type="GO" id="GO:0016477">
    <property type="term" value="P:cell migration"/>
    <property type="evidence" value="ECO:0007669"/>
    <property type="project" value="TreeGrafter"/>
</dbReference>
<dbReference type="Gene3D" id="2.30.30.40">
    <property type="entry name" value="SH3 Domains"/>
    <property type="match status" value="2"/>
</dbReference>
<dbReference type="Pfam" id="PF14604">
    <property type="entry name" value="SH3_9"/>
    <property type="match status" value="1"/>
</dbReference>
<evidence type="ECO:0000256" key="3">
    <source>
        <dbReference type="SAM" id="MobiDB-lite"/>
    </source>
</evidence>
<dbReference type="Pfam" id="PF00018">
    <property type="entry name" value="SH3_1"/>
    <property type="match status" value="1"/>
</dbReference>
<dbReference type="PANTHER" id="PTHR14167:SF92">
    <property type="entry name" value="CIN85 AND CD2AP RELATED, ISOFORM J"/>
    <property type="match status" value="1"/>
</dbReference>
<dbReference type="InterPro" id="IPR036028">
    <property type="entry name" value="SH3-like_dom_sf"/>
</dbReference>
<sequence length="313" mass="34823">MKSMRVPTRAPPPVPQQQHNKSFLGRQKNGEKKKPPPRPPPPNFSKMRSKSAWNLNQPYEEVSLIDLSPPRSPATFISNRNHAFSGSISSSFSNSTSSLASSKKSYELDNNICDTWSLQSNSASQSPIYSQQTEKTINKSTVQMPMPTIIRAQPSKVSTSNNFRKVFPGSESPPMPNIPPPSPPKETVDVNTPYAIALYNYPAPYEGDLELEVNDIIVLLKKVNDEWYYGRVGDKEGMFPANFVDVQVPIETNDNNATALYEFIPQLPGDLPLYPGKVVTVIGRISKDWLIGESEGQRGQFPVNFIDKVPSNI</sequence>
<dbReference type="GeneID" id="108742426"/>
<dbReference type="PANTHER" id="PTHR14167">
    <property type="entry name" value="SH3 DOMAIN-CONTAINING"/>
    <property type="match status" value="1"/>
</dbReference>
<keyword evidence="5" id="KW-1185">Reference proteome</keyword>
<dbReference type="GO" id="GO:0007015">
    <property type="term" value="P:actin filament organization"/>
    <property type="evidence" value="ECO:0007669"/>
    <property type="project" value="TreeGrafter"/>
</dbReference>
<organism evidence="5 7">
    <name type="scientific">Agrilus planipennis</name>
    <name type="common">Emerald ash borer</name>
    <name type="synonym">Agrilus marcopoli</name>
    <dbReference type="NCBI Taxonomy" id="224129"/>
    <lineage>
        <taxon>Eukaryota</taxon>
        <taxon>Metazoa</taxon>
        <taxon>Ecdysozoa</taxon>
        <taxon>Arthropoda</taxon>
        <taxon>Hexapoda</taxon>
        <taxon>Insecta</taxon>
        <taxon>Pterygota</taxon>
        <taxon>Neoptera</taxon>
        <taxon>Endopterygota</taxon>
        <taxon>Coleoptera</taxon>
        <taxon>Polyphaga</taxon>
        <taxon>Elateriformia</taxon>
        <taxon>Buprestoidea</taxon>
        <taxon>Buprestidae</taxon>
        <taxon>Agrilinae</taxon>
        <taxon>Agrilus</taxon>
    </lineage>
</organism>
<dbReference type="InterPro" id="IPR001452">
    <property type="entry name" value="SH3_domain"/>
</dbReference>
<dbReference type="KEGG" id="apln:108742426"/>
<reference evidence="6 7" key="1">
    <citation type="submission" date="2025-04" db="UniProtKB">
        <authorList>
            <consortium name="RefSeq"/>
        </authorList>
    </citation>
    <scope>IDENTIFICATION</scope>
    <source>
        <tissue evidence="6 7">Entire body</tissue>
    </source>
</reference>
<dbReference type="PROSITE" id="PS50002">
    <property type="entry name" value="SH3"/>
    <property type="match status" value="2"/>
</dbReference>
<keyword evidence="1 2" id="KW-0728">SH3 domain</keyword>